<keyword evidence="5" id="KW-1185">Reference proteome</keyword>
<sequence>MKKRMTKKHFKKAARGHLRYLLKQLEKAKLVKKGYSGRRITKAGQRVVDSVAKNIVPEVSPILLAVKEAEEMDGQEIDDVENVEEEGK</sequence>
<dbReference type="GO" id="GO:0005840">
    <property type="term" value="C:ribosome"/>
    <property type="evidence" value="ECO:0007669"/>
    <property type="project" value="UniProtKB-KW"/>
</dbReference>
<feature type="non-terminal residue" evidence="4">
    <location>
        <position position="88"/>
    </location>
</feature>
<dbReference type="Pfam" id="PF01090">
    <property type="entry name" value="Ribosomal_S19e"/>
    <property type="match status" value="1"/>
</dbReference>
<keyword evidence="2 4" id="KW-0689">Ribosomal protein</keyword>
<dbReference type="InterPro" id="IPR036388">
    <property type="entry name" value="WH-like_DNA-bd_sf"/>
</dbReference>
<dbReference type="InterPro" id="IPR036390">
    <property type="entry name" value="WH_DNA-bd_sf"/>
</dbReference>
<evidence type="ECO:0000313" key="5">
    <source>
        <dbReference type="Proteomes" id="UP001439008"/>
    </source>
</evidence>
<dbReference type="Gene3D" id="1.10.10.10">
    <property type="entry name" value="Winged helix-like DNA-binding domain superfamily/Winged helix DNA-binding domain"/>
    <property type="match status" value="1"/>
</dbReference>
<dbReference type="SMART" id="SM01413">
    <property type="entry name" value="Ribosomal_S19e"/>
    <property type="match status" value="1"/>
</dbReference>
<proteinExistence type="inferred from homology"/>
<accession>A0ABV2AV43</accession>
<comment type="caution">
    <text evidence="4">The sequence shown here is derived from an EMBL/GenBank/DDBJ whole genome shotgun (WGS) entry which is preliminary data.</text>
</comment>
<organism evidence="4 5">
    <name type="scientific">Bonamia ostreae</name>
    <dbReference type="NCBI Taxonomy" id="126728"/>
    <lineage>
        <taxon>Eukaryota</taxon>
        <taxon>Sar</taxon>
        <taxon>Rhizaria</taxon>
        <taxon>Endomyxa</taxon>
        <taxon>Ascetosporea</taxon>
        <taxon>Haplosporida</taxon>
        <taxon>Bonamia</taxon>
    </lineage>
</organism>
<evidence type="ECO:0000256" key="3">
    <source>
        <dbReference type="ARBA" id="ARBA00023274"/>
    </source>
</evidence>
<protein>
    <submittedName>
        <fullName evidence="4">40S ribosomal protein S19</fullName>
    </submittedName>
</protein>
<comment type="similarity">
    <text evidence="1">Belongs to the eukaryotic ribosomal protein eS19 family.</text>
</comment>
<evidence type="ECO:0000256" key="1">
    <source>
        <dbReference type="ARBA" id="ARBA00010014"/>
    </source>
</evidence>
<evidence type="ECO:0000313" key="4">
    <source>
        <dbReference type="EMBL" id="MES1923526.1"/>
    </source>
</evidence>
<dbReference type="EMBL" id="JBDODL010006650">
    <property type="protein sequence ID" value="MES1923526.1"/>
    <property type="molecule type" value="Genomic_DNA"/>
</dbReference>
<name>A0ABV2AV43_9EUKA</name>
<dbReference type="SUPFAM" id="SSF46785">
    <property type="entry name" value="Winged helix' DNA-binding domain"/>
    <property type="match status" value="1"/>
</dbReference>
<reference evidence="4 5" key="1">
    <citation type="journal article" date="2024" name="BMC Biol.">
        <title>Comparative genomics of Ascetosporea gives new insight into the evolutionary basis for animal parasitism in Rhizaria.</title>
        <authorList>
            <person name="Hiltunen Thoren M."/>
            <person name="Onut-Brannstrom I."/>
            <person name="Alfjorden A."/>
            <person name="Peckova H."/>
            <person name="Swords F."/>
            <person name="Hooper C."/>
            <person name="Holzer A.S."/>
            <person name="Bass D."/>
            <person name="Burki F."/>
        </authorList>
    </citation>
    <scope>NUCLEOTIDE SEQUENCE [LARGE SCALE GENOMIC DNA]</scope>
    <source>
        <strain evidence="4">20-A016</strain>
    </source>
</reference>
<gene>
    <name evidence="4" type="primary">RPS19</name>
    <name evidence="4" type="ORF">MHBO_005110</name>
</gene>
<evidence type="ECO:0000256" key="2">
    <source>
        <dbReference type="ARBA" id="ARBA00022980"/>
    </source>
</evidence>
<dbReference type="InterPro" id="IPR001266">
    <property type="entry name" value="Ribosomal_eS19"/>
</dbReference>
<dbReference type="Proteomes" id="UP001439008">
    <property type="component" value="Unassembled WGS sequence"/>
</dbReference>
<keyword evidence="3" id="KW-0687">Ribonucleoprotein</keyword>